<evidence type="ECO:0000256" key="2">
    <source>
        <dbReference type="ARBA" id="ARBA00038209"/>
    </source>
</evidence>
<keyword evidence="7" id="KW-1185">Reference proteome</keyword>
<dbReference type="GO" id="GO:0008761">
    <property type="term" value="F:UDP-N-acetylglucosamine 2-epimerase activity"/>
    <property type="evidence" value="ECO:0007669"/>
    <property type="project" value="UniProtKB-EC"/>
</dbReference>
<dbReference type="NCBIfam" id="TIGR00236">
    <property type="entry name" value="wecB"/>
    <property type="match status" value="1"/>
</dbReference>
<dbReference type="SUPFAM" id="SSF53756">
    <property type="entry name" value="UDP-Glycosyltransferase/glycogen phosphorylase"/>
    <property type="match status" value="1"/>
</dbReference>
<evidence type="ECO:0000256" key="1">
    <source>
        <dbReference type="ARBA" id="ARBA00023235"/>
    </source>
</evidence>
<keyword evidence="1 4" id="KW-0413">Isomerase</keyword>
<evidence type="ECO:0000313" key="7">
    <source>
        <dbReference type="Proteomes" id="UP000316167"/>
    </source>
</evidence>
<dbReference type="OrthoDB" id="9803238at2"/>
<dbReference type="Gene3D" id="3.40.50.2000">
    <property type="entry name" value="Glycogen Phosphorylase B"/>
    <property type="match status" value="2"/>
</dbReference>
<dbReference type="RefSeq" id="WP_144886618.1">
    <property type="nucleotide sequence ID" value="NZ_VLLE01000004.1"/>
</dbReference>
<dbReference type="EMBL" id="VLLE01000004">
    <property type="protein sequence ID" value="TWI81420.1"/>
    <property type="molecule type" value="Genomic_DNA"/>
</dbReference>
<comment type="similarity">
    <text evidence="2 4">Belongs to the UDP-N-acetylglucosamine 2-epimerase family.</text>
</comment>
<evidence type="ECO:0000256" key="4">
    <source>
        <dbReference type="RuleBase" id="RU003513"/>
    </source>
</evidence>
<evidence type="ECO:0000256" key="3">
    <source>
        <dbReference type="ARBA" id="ARBA00038858"/>
    </source>
</evidence>
<reference evidence="6 7" key="1">
    <citation type="journal article" date="2015" name="Stand. Genomic Sci.">
        <title>Genomic Encyclopedia of Bacterial and Archaeal Type Strains, Phase III: the genomes of soil and plant-associated and newly described type strains.</title>
        <authorList>
            <person name="Whitman W.B."/>
            <person name="Woyke T."/>
            <person name="Klenk H.P."/>
            <person name="Zhou Y."/>
            <person name="Lilburn T.G."/>
            <person name="Beck B.J."/>
            <person name="De Vos P."/>
            <person name="Vandamme P."/>
            <person name="Eisen J.A."/>
            <person name="Garrity G."/>
            <person name="Hugenholtz P."/>
            <person name="Kyrpides N.C."/>
        </authorList>
    </citation>
    <scope>NUCLEOTIDE SEQUENCE [LARGE SCALE GENOMIC DNA]</scope>
    <source>
        <strain evidence="6 7">CGMCC 1.7271</strain>
    </source>
</reference>
<evidence type="ECO:0000313" key="6">
    <source>
        <dbReference type="EMBL" id="TWI81420.1"/>
    </source>
</evidence>
<proteinExistence type="inferred from homology"/>
<dbReference type="EC" id="5.1.3.14" evidence="3"/>
<dbReference type="PANTHER" id="PTHR43174">
    <property type="entry name" value="UDP-N-ACETYLGLUCOSAMINE 2-EPIMERASE"/>
    <property type="match status" value="1"/>
</dbReference>
<dbReference type="InterPro" id="IPR029767">
    <property type="entry name" value="WecB-like"/>
</dbReference>
<dbReference type="AlphaFoldDB" id="A0A562SL15"/>
<dbReference type="Pfam" id="PF02350">
    <property type="entry name" value="Epimerase_2"/>
    <property type="match status" value="1"/>
</dbReference>
<dbReference type="PANTHER" id="PTHR43174:SF2">
    <property type="entry name" value="UDP-N-ACETYLGLUCOSAMINE 2-EPIMERASE"/>
    <property type="match status" value="1"/>
</dbReference>
<organism evidence="6 7">
    <name type="scientific">Lacibacter cauensis</name>
    <dbReference type="NCBI Taxonomy" id="510947"/>
    <lineage>
        <taxon>Bacteria</taxon>
        <taxon>Pseudomonadati</taxon>
        <taxon>Bacteroidota</taxon>
        <taxon>Chitinophagia</taxon>
        <taxon>Chitinophagales</taxon>
        <taxon>Chitinophagaceae</taxon>
        <taxon>Lacibacter</taxon>
    </lineage>
</organism>
<comment type="caution">
    <text evidence="6">The sequence shown here is derived from an EMBL/GenBank/DDBJ whole genome shotgun (WGS) entry which is preliminary data.</text>
</comment>
<protein>
    <recommendedName>
        <fullName evidence="3">UDP-N-acetylglucosamine 2-epimerase (non-hydrolyzing)</fullName>
        <ecNumber evidence="3">5.1.3.14</ecNumber>
    </recommendedName>
</protein>
<dbReference type="CDD" id="cd03786">
    <property type="entry name" value="GTB_UDP-GlcNAc_2-Epimerase"/>
    <property type="match status" value="1"/>
</dbReference>
<name>A0A562SL15_9BACT</name>
<dbReference type="InterPro" id="IPR003331">
    <property type="entry name" value="UDP_GlcNAc_Epimerase_2_dom"/>
</dbReference>
<evidence type="ECO:0000259" key="5">
    <source>
        <dbReference type="Pfam" id="PF02350"/>
    </source>
</evidence>
<sequence length="377" mass="41895">MALTKKILVVFGTRPEAIKFAPLIKRLQQDPMFDLTVCITSQHKEMLQQVLSFFAIRADVDLDVMQPNQNLSTLTSVILSKLSPVIAEKKPDLVIVQGDTTTAFAGALAAFYQKVPVAHLEAGLRSNNIYSPFPEEINRKLIGTIAALHFVPTDRARTNLQAEGIAQHVYLTGNTVVDALFMGLKIIEERALDFRDAFSFCKSGERVVLVTGHRRESFGDGFDNICKAITYLAHRFPAVQIVYPVHLNPNVQEPVYRMLGSIKNVHLIPPVSYEQMIWLLQQSYLVLTDSGGVQEEAPSLGKPVLVMRDVTEREEGILAGTAKLVGTSSEMIIEQTSRLLEDADSYERMSKSVNPYGDGTASEQIADLLTRYFTHEA</sequence>
<feature type="domain" description="UDP-N-acetylglucosamine 2-epimerase" evidence="5">
    <location>
        <begin position="25"/>
        <end position="369"/>
    </location>
</feature>
<dbReference type="Proteomes" id="UP000316167">
    <property type="component" value="Unassembled WGS sequence"/>
</dbReference>
<gene>
    <name evidence="6" type="ORF">IQ13_2438</name>
</gene>
<accession>A0A562SL15</accession>